<evidence type="ECO:0000313" key="3">
    <source>
        <dbReference type="Proteomes" id="UP000199645"/>
    </source>
</evidence>
<reference evidence="2 3" key="1">
    <citation type="submission" date="2016-10" db="EMBL/GenBank/DDBJ databases">
        <authorList>
            <person name="de Groot N.N."/>
        </authorList>
    </citation>
    <scope>NUCLEOTIDE SEQUENCE [LARGE SCALE GENOMIC DNA]</scope>
    <source>
        <strain evidence="2 3">DSM 43019</strain>
    </source>
</reference>
<keyword evidence="3" id="KW-1185">Reference proteome</keyword>
<evidence type="ECO:0000256" key="1">
    <source>
        <dbReference type="SAM" id="MobiDB-lite"/>
    </source>
</evidence>
<gene>
    <name evidence="2" type="ORF">SAMN05421541_106164</name>
</gene>
<dbReference type="Proteomes" id="UP000199645">
    <property type="component" value="Unassembled WGS sequence"/>
</dbReference>
<dbReference type="EMBL" id="FONV01000006">
    <property type="protein sequence ID" value="SFF11763.1"/>
    <property type="molecule type" value="Genomic_DNA"/>
</dbReference>
<accession>A0A1I2G3Q6</accession>
<sequence>MITVGCVGDRFFAARGPAGGGGGAPADGWRSDGEDPAPVPSDALVVSGAAACFSKEIDGATVHLAVWFPSDFNVPGEPGLQSPADVFGLAVKGSHDGAAWC</sequence>
<organism evidence="2 3">
    <name type="scientific">Actinoplanes philippinensis</name>
    <dbReference type="NCBI Taxonomy" id="35752"/>
    <lineage>
        <taxon>Bacteria</taxon>
        <taxon>Bacillati</taxon>
        <taxon>Actinomycetota</taxon>
        <taxon>Actinomycetes</taxon>
        <taxon>Micromonosporales</taxon>
        <taxon>Micromonosporaceae</taxon>
        <taxon>Actinoplanes</taxon>
    </lineage>
</organism>
<evidence type="ECO:0000313" key="2">
    <source>
        <dbReference type="EMBL" id="SFF11763.1"/>
    </source>
</evidence>
<name>A0A1I2G3Q6_9ACTN</name>
<dbReference type="OrthoDB" id="3297261at2"/>
<dbReference type="RefSeq" id="WP_143133786.1">
    <property type="nucleotide sequence ID" value="NZ_BOMT01000023.1"/>
</dbReference>
<feature type="region of interest" description="Disordered" evidence="1">
    <location>
        <begin position="13"/>
        <end position="39"/>
    </location>
</feature>
<proteinExistence type="predicted"/>
<dbReference type="STRING" id="35752.SAMN05421541_106164"/>
<protein>
    <submittedName>
        <fullName evidence="2">Uncharacterized protein</fullName>
    </submittedName>
</protein>
<dbReference type="AlphaFoldDB" id="A0A1I2G3Q6"/>